<accession>A0AA85JVM7</accession>
<dbReference type="InterPro" id="IPR020894">
    <property type="entry name" value="Cadherin_CS"/>
</dbReference>
<dbReference type="Proteomes" id="UP000050795">
    <property type="component" value="Unassembled WGS sequence"/>
</dbReference>
<evidence type="ECO:0000256" key="2">
    <source>
        <dbReference type="ARBA" id="ARBA00022737"/>
    </source>
</evidence>
<feature type="domain" description="Cadherin" evidence="6">
    <location>
        <begin position="238"/>
        <end position="338"/>
    </location>
</feature>
<dbReference type="PROSITE" id="PS00232">
    <property type="entry name" value="CADHERIN_1"/>
    <property type="match status" value="1"/>
</dbReference>
<name>A0AA85JVM7_TRIRE</name>
<feature type="domain" description="Cadherin" evidence="6">
    <location>
        <begin position="122"/>
        <end position="218"/>
    </location>
</feature>
<evidence type="ECO:0000256" key="5">
    <source>
        <dbReference type="PROSITE-ProRule" id="PRU00043"/>
    </source>
</evidence>
<feature type="domain" description="Cadherin" evidence="6">
    <location>
        <begin position="6"/>
        <end position="102"/>
    </location>
</feature>
<dbReference type="InterPro" id="IPR002126">
    <property type="entry name" value="Cadherin-like_dom"/>
</dbReference>
<dbReference type="SUPFAM" id="SSF49313">
    <property type="entry name" value="Cadherin-like"/>
    <property type="match status" value="4"/>
</dbReference>
<evidence type="ECO:0000313" key="7">
    <source>
        <dbReference type="Proteomes" id="UP000050795"/>
    </source>
</evidence>
<dbReference type="CDD" id="cd11304">
    <property type="entry name" value="Cadherin_repeat"/>
    <property type="match status" value="4"/>
</dbReference>
<feature type="domain" description="Cadherin" evidence="6">
    <location>
        <begin position="355"/>
        <end position="405"/>
    </location>
</feature>
<protein>
    <recommendedName>
        <fullName evidence="6">Cadherin domain-containing protein</fullName>
    </recommendedName>
</protein>
<keyword evidence="7" id="KW-1185">Reference proteome</keyword>
<dbReference type="GO" id="GO:0008013">
    <property type="term" value="F:beta-catenin binding"/>
    <property type="evidence" value="ECO:0007669"/>
    <property type="project" value="TreeGrafter"/>
</dbReference>
<dbReference type="GO" id="GO:0005509">
    <property type="term" value="F:calcium ion binding"/>
    <property type="evidence" value="ECO:0007669"/>
    <property type="project" value="UniProtKB-UniRule"/>
</dbReference>
<dbReference type="InterPro" id="IPR039808">
    <property type="entry name" value="Cadherin"/>
</dbReference>
<evidence type="ECO:0000256" key="1">
    <source>
        <dbReference type="ARBA" id="ARBA00004370"/>
    </source>
</evidence>
<dbReference type="InterPro" id="IPR015919">
    <property type="entry name" value="Cadherin-like_sf"/>
</dbReference>
<dbReference type="PRINTS" id="PR00205">
    <property type="entry name" value="CADHERIN"/>
</dbReference>
<evidence type="ECO:0000256" key="3">
    <source>
        <dbReference type="ARBA" id="ARBA00022837"/>
    </source>
</evidence>
<dbReference type="PROSITE" id="PS50268">
    <property type="entry name" value="CADHERIN_2"/>
    <property type="match status" value="4"/>
</dbReference>
<dbReference type="Gene3D" id="2.60.40.60">
    <property type="entry name" value="Cadherins"/>
    <property type="match status" value="4"/>
</dbReference>
<dbReference type="AlphaFoldDB" id="A0AA85JVM7"/>
<dbReference type="PANTHER" id="PTHR24027">
    <property type="entry name" value="CADHERIN-23"/>
    <property type="match status" value="1"/>
</dbReference>
<evidence type="ECO:0000313" key="8">
    <source>
        <dbReference type="WBParaSite" id="TREG1_43770.1"/>
    </source>
</evidence>
<dbReference type="GO" id="GO:0016342">
    <property type="term" value="C:catenin complex"/>
    <property type="evidence" value="ECO:0007669"/>
    <property type="project" value="TreeGrafter"/>
</dbReference>
<organism evidence="7 8">
    <name type="scientific">Trichobilharzia regenti</name>
    <name type="common">Nasal bird schistosome</name>
    <dbReference type="NCBI Taxonomy" id="157069"/>
    <lineage>
        <taxon>Eukaryota</taxon>
        <taxon>Metazoa</taxon>
        <taxon>Spiralia</taxon>
        <taxon>Lophotrochozoa</taxon>
        <taxon>Platyhelminthes</taxon>
        <taxon>Trematoda</taxon>
        <taxon>Digenea</taxon>
        <taxon>Strigeidida</taxon>
        <taxon>Schistosomatoidea</taxon>
        <taxon>Schistosomatidae</taxon>
        <taxon>Trichobilharzia</taxon>
    </lineage>
</organism>
<reference evidence="8" key="2">
    <citation type="submission" date="2023-11" db="UniProtKB">
        <authorList>
            <consortium name="WormBaseParasite"/>
        </authorList>
    </citation>
    <scope>IDENTIFICATION</scope>
</reference>
<comment type="subcellular location">
    <subcellularLocation>
        <location evidence="1">Membrane</location>
    </subcellularLocation>
</comment>
<dbReference type="SMART" id="SM00112">
    <property type="entry name" value="CA"/>
    <property type="match status" value="3"/>
</dbReference>
<reference evidence="7" key="1">
    <citation type="submission" date="2022-06" db="EMBL/GenBank/DDBJ databases">
        <authorList>
            <person name="Berger JAMES D."/>
            <person name="Berger JAMES D."/>
        </authorList>
    </citation>
    <scope>NUCLEOTIDE SEQUENCE [LARGE SCALE GENOMIC DNA]</scope>
</reference>
<dbReference type="GO" id="GO:0007156">
    <property type="term" value="P:homophilic cell adhesion via plasma membrane adhesion molecules"/>
    <property type="evidence" value="ECO:0007669"/>
    <property type="project" value="InterPro"/>
</dbReference>
<keyword evidence="2" id="KW-0677">Repeat</keyword>
<dbReference type="GO" id="GO:0016477">
    <property type="term" value="P:cell migration"/>
    <property type="evidence" value="ECO:0007669"/>
    <property type="project" value="TreeGrafter"/>
</dbReference>
<evidence type="ECO:0000259" key="6">
    <source>
        <dbReference type="PROSITE" id="PS50268"/>
    </source>
</evidence>
<dbReference type="WBParaSite" id="TREG1_43770.1">
    <property type="protein sequence ID" value="TREG1_43770.1"/>
    <property type="gene ID" value="TREG1_43770"/>
</dbReference>
<evidence type="ECO:0000256" key="4">
    <source>
        <dbReference type="ARBA" id="ARBA00023136"/>
    </source>
</evidence>
<keyword evidence="3 5" id="KW-0106">Calcium</keyword>
<keyword evidence="4" id="KW-0472">Membrane</keyword>
<dbReference type="Pfam" id="PF00028">
    <property type="entry name" value="Cadherin"/>
    <property type="match status" value="1"/>
</dbReference>
<proteinExistence type="predicted"/>
<dbReference type="GO" id="GO:0045296">
    <property type="term" value="F:cadherin binding"/>
    <property type="evidence" value="ECO:0007669"/>
    <property type="project" value="TreeGrafter"/>
</dbReference>
<sequence>MRQLTPDSAIPGFVAFRLVRGEAINVLPDSLANSNISMDLFHVTIDTGLLMTLVRLDRERHGEFHRLVVEVIGTGGGIRNMFYDRLTIQVRILDLNDNPPKIIGPSRMIDDNLVTTCDPGYIGPIALKAIDFDVGINAKLVYRLVGPQSGSNHQLFVIDNSTGVLRLSDHASLLDREMKARYDFMIEVSDSGKPSLTADHLIRISVEVTDVNDSPPIFTDPYYLQSTLLLPTYPNELVLQIKAEDPDLNDSVHYYLVGGDGVEHFTLDENTGLLHVAPNSSLSEIIINTPTSFLSRDQTFFLHIEAWDSHKLIAHISRSNVTIYVRSVHPMRESKPLILDPVDGLHVEVKEHYVGSDGYVVYVPEDIPEGAYITTLLATDRDEGRNAFIRYSLFGKQESSATFIILTSLLVLYV</sequence>
<dbReference type="PANTHER" id="PTHR24027:SF438">
    <property type="entry name" value="CADHERIN 23"/>
    <property type="match status" value="1"/>
</dbReference>